<evidence type="ECO:0000256" key="2">
    <source>
        <dbReference type="ARBA" id="ARBA00006156"/>
    </source>
</evidence>
<accession>A0ABS4NIP7</accession>
<organism evidence="10 11">
    <name type="scientific">Thermoanaerobacterium butyriciformans</name>
    <dbReference type="NCBI Taxonomy" id="1702242"/>
    <lineage>
        <taxon>Bacteria</taxon>
        <taxon>Bacillati</taxon>
        <taxon>Bacillota</taxon>
        <taxon>Clostridia</taxon>
        <taxon>Thermoanaerobacterales</taxon>
        <taxon>Thermoanaerobacteraceae</taxon>
        <taxon>Thermoanaerobacterium</taxon>
    </lineage>
</organism>
<reference evidence="10" key="1">
    <citation type="submission" date="2021-03" db="EMBL/GenBank/DDBJ databases">
        <title>Genomic Encyclopedia of Type Strains, Phase IV (KMG-IV): sequencing the most valuable type-strain genomes for metagenomic binning, comparative biology and taxonomic classification.</title>
        <authorList>
            <person name="Goeker M."/>
        </authorList>
    </citation>
    <scope>NUCLEOTIDE SEQUENCE</scope>
    <source>
        <strain evidence="10">DSM 101588</strain>
    </source>
</reference>
<dbReference type="NCBIfam" id="TIGR01402">
    <property type="entry name" value="fliQ"/>
    <property type="match status" value="1"/>
</dbReference>
<dbReference type="RefSeq" id="WP_209454589.1">
    <property type="nucleotide sequence ID" value="NZ_JAGGLT010000030.1"/>
</dbReference>
<evidence type="ECO:0000256" key="5">
    <source>
        <dbReference type="ARBA" id="ARBA00022692"/>
    </source>
</evidence>
<proteinExistence type="inferred from homology"/>
<evidence type="ECO:0000313" key="11">
    <source>
        <dbReference type="Proteomes" id="UP001166402"/>
    </source>
</evidence>
<comment type="similarity">
    <text evidence="2 9">Belongs to the FliQ/MopD/SpaQ family.</text>
</comment>
<evidence type="ECO:0000256" key="7">
    <source>
        <dbReference type="ARBA" id="ARBA00023136"/>
    </source>
</evidence>
<evidence type="ECO:0000256" key="3">
    <source>
        <dbReference type="ARBA" id="ARBA00021718"/>
    </source>
</evidence>
<dbReference type="PANTHER" id="PTHR34040">
    <property type="entry name" value="FLAGELLAR BIOSYNTHETIC PROTEIN FLIQ"/>
    <property type="match status" value="1"/>
</dbReference>
<dbReference type="PIRSF" id="PIRSF004669">
    <property type="entry name" value="FliQ"/>
    <property type="match status" value="1"/>
</dbReference>
<comment type="caution">
    <text evidence="10">The sequence shown here is derived from an EMBL/GenBank/DDBJ whole genome shotgun (WGS) entry which is preliminary data.</text>
</comment>
<keyword evidence="10" id="KW-0969">Cilium</keyword>
<gene>
    <name evidence="9" type="primary">fliQ</name>
    <name evidence="10" type="ORF">J2Z80_002439</name>
</gene>
<dbReference type="Pfam" id="PF01313">
    <property type="entry name" value="Bac_export_3"/>
    <property type="match status" value="1"/>
</dbReference>
<evidence type="ECO:0000256" key="9">
    <source>
        <dbReference type="RuleBase" id="RU364090"/>
    </source>
</evidence>
<keyword evidence="11" id="KW-1185">Reference proteome</keyword>
<evidence type="ECO:0000256" key="6">
    <source>
        <dbReference type="ARBA" id="ARBA00022989"/>
    </source>
</evidence>
<dbReference type="InterPro" id="IPR006305">
    <property type="entry name" value="FliQ"/>
</dbReference>
<dbReference type="EMBL" id="JAGGLT010000030">
    <property type="protein sequence ID" value="MBP2072895.1"/>
    <property type="molecule type" value="Genomic_DNA"/>
</dbReference>
<dbReference type="Proteomes" id="UP001166402">
    <property type="component" value="Unassembled WGS sequence"/>
</dbReference>
<dbReference type="PANTHER" id="PTHR34040:SF2">
    <property type="entry name" value="FLAGELLAR BIOSYNTHETIC PROTEIN FLIQ"/>
    <property type="match status" value="1"/>
</dbReference>
<dbReference type="PRINTS" id="PR00952">
    <property type="entry name" value="TYPE3IMQPROT"/>
</dbReference>
<evidence type="ECO:0000256" key="8">
    <source>
        <dbReference type="ARBA" id="ARBA00023143"/>
    </source>
</evidence>
<evidence type="ECO:0000256" key="1">
    <source>
        <dbReference type="ARBA" id="ARBA00004651"/>
    </source>
</evidence>
<name>A0ABS4NIP7_9THEO</name>
<comment type="subcellular location">
    <subcellularLocation>
        <location evidence="1 9">Cell membrane</location>
        <topology evidence="1">Multi-pass membrane protein</topology>
    </subcellularLocation>
    <subcellularLocation>
        <location evidence="9">Bacterial flagellum basal body</location>
    </subcellularLocation>
</comment>
<sequence>MDPGVVLDIGREALMVTMIVSAPLLIVSLLVGLIISIFQATTQIQEQTLTFVPKILAIFASIMLFGPWMLTTLINYTQKLILNINNFIK</sequence>
<protein>
    <recommendedName>
        <fullName evidence="3 9">Flagellar biosynthetic protein FliQ</fullName>
    </recommendedName>
</protein>
<keyword evidence="4 9" id="KW-1003">Cell membrane</keyword>
<dbReference type="InterPro" id="IPR002191">
    <property type="entry name" value="Bac_export_3"/>
</dbReference>
<feature type="transmembrane region" description="Helical" evidence="9">
    <location>
        <begin position="13"/>
        <end position="38"/>
    </location>
</feature>
<evidence type="ECO:0000256" key="4">
    <source>
        <dbReference type="ARBA" id="ARBA00022475"/>
    </source>
</evidence>
<keyword evidence="8 9" id="KW-0975">Bacterial flagellum</keyword>
<keyword evidence="7 9" id="KW-0472">Membrane</keyword>
<evidence type="ECO:0000313" key="10">
    <source>
        <dbReference type="EMBL" id="MBP2072895.1"/>
    </source>
</evidence>
<keyword evidence="10" id="KW-0282">Flagellum</keyword>
<keyword evidence="6 9" id="KW-1133">Transmembrane helix</keyword>
<comment type="function">
    <text evidence="9">Role in flagellar biosynthesis.</text>
</comment>
<keyword evidence="5 9" id="KW-0812">Transmembrane</keyword>
<keyword evidence="10" id="KW-0966">Cell projection</keyword>
<feature type="transmembrane region" description="Helical" evidence="9">
    <location>
        <begin position="50"/>
        <end position="70"/>
    </location>
</feature>